<keyword evidence="1" id="KW-0614">Plasmid</keyword>
<proteinExistence type="predicted"/>
<evidence type="ECO:0000313" key="1">
    <source>
        <dbReference type="EMBL" id="QIA91119.1"/>
    </source>
</evidence>
<name>A0AAE7BS22_9LACO</name>
<dbReference type="AlphaFoldDB" id="A0AAE7BS22"/>
<reference evidence="1 2" key="1">
    <citation type="journal article" date="2019" name="Nat. Med.">
        <title>Preventing dysbiosis of the neonatal mouse intestinal microbiome protects against late-onset sepsis.</title>
        <authorList>
            <person name="Singer J.R."/>
            <person name="Blosser E.G."/>
            <person name="Zindl C.L."/>
            <person name="Silberger D.J."/>
            <person name="Conlan S."/>
            <person name="Laufer V.A."/>
            <person name="DiToro D."/>
            <person name="Deming C."/>
            <person name="Kumar R."/>
            <person name="Morrow C.D."/>
            <person name="Segre J.A."/>
            <person name="Gray M.J."/>
            <person name="Randolph D.A."/>
            <person name="Weaver C.T."/>
        </authorList>
    </citation>
    <scope>NUCLEOTIDE SEQUENCE [LARGE SCALE GENOMIC DNA]</scope>
    <source>
        <strain evidence="1 2">V10</strain>
    </source>
</reference>
<protein>
    <submittedName>
        <fullName evidence="1">Uncharacterized protein</fullName>
    </submittedName>
</protein>
<organism evidence="1 2">
    <name type="scientific">Ligilactobacillus murinus</name>
    <dbReference type="NCBI Taxonomy" id="1622"/>
    <lineage>
        <taxon>Bacteria</taxon>
        <taxon>Bacillati</taxon>
        <taxon>Bacillota</taxon>
        <taxon>Bacilli</taxon>
        <taxon>Lactobacillales</taxon>
        <taxon>Lactobacillaceae</taxon>
        <taxon>Ligilactobacillus</taxon>
    </lineage>
</organism>
<gene>
    <name evidence="1" type="ORF">FEE40_12985</name>
</gene>
<dbReference type="RefSeq" id="WP_163587429.1">
    <property type="nucleotide sequence ID" value="NZ_CP040853.1"/>
</dbReference>
<geneLocation type="plasmid" evidence="1 2">
    <name>unnamed</name>
</geneLocation>
<evidence type="ECO:0000313" key="2">
    <source>
        <dbReference type="Proteomes" id="UP000463931"/>
    </source>
</evidence>
<accession>A0AAE7BS22</accession>
<dbReference type="EMBL" id="CP040853">
    <property type="protein sequence ID" value="QIA91119.1"/>
    <property type="molecule type" value="Genomic_DNA"/>
</dbReference>
<sequence>MAIKKEDILKDIAKFFKDNPKVSYKSFEEDVYNTFLNVQKESIKPYTPIKVEPINKNMDSFDTVEIHEATQSIFDHDI</sequence>
<dbReference type="Proteomes" id="UP000463931">
    <property type="component" value="Plasmid unnamed"/>
</dbReference>